<dbReference type="SUPFAM" id="SSF50978">
    <property type="entry name" value="WD40 repeat-like"/>
    <property type="match status" value="1"/>
</dbReference>
<dbReference type="Pfam" id="PF00400">
    <property type="entry name" value="WD40"/>
    <property type="match status" value="1"/>
</dbReference>
<evidence type="ECO:0000313" key="4">
    <source>
        <dbReference type="Proteomes" id="UP000799766"/>
    </source>
</evidence>
<dbReference type="SMART" id="SM00320">
    <property type="entry name" value="WD40"/>
    <property type="match status" value="2"/>
</dbReference>
<gene>
    <name evidence="3" type="ORF">BDY21DRAFT_301102</name>
</gene>
<evidence type="ECO:0000313" key="3">
    <source>
        <dbReference type="EMBL" id="KAF2459122.1"/>
    </source>
</evidence>
<dbReference type="InterPro" id="IPR036322">
    <property type="entry name" value="WD40_repeat_dom_sf"/>
</dbReference>
<feature type="non-terminal residue" evidence="3">
    <location>
        <position position="88"/>
    </location>
</feature>
<dbReference type="Gene3D" id="2.130.10.10">
    <property type="entry name" value="YVTN repeat-like/Quinoprotein amine dehydrogenase"/>
    <property type="match status" value="1"/>
</dbReference>
<evidence type="ECO:0000256" key="1">
    <source>
        <dbReference type="ARBA" id="ARBA00022574"/>
    </source>
</evidence>
<keyword evidence="1" id="KW-0853">WD repeat</keyword>
<dbReference type="InterPro" id="IPR001680">
    <property type="entry name" value="WD40_rpt"/>
</dbReference>
<accession>A0A6A6P5W4</accession>
<evidence type="ECO:0008006" key="5">
    <source>
        <dbReference type="Google" id="ProtNLM"/>
    </source>
</evidence>
<proteinExistence type="predicted"/>
<dbReference type="InterPro" id="IPR015943">
    <property type="entry name" value="WD40/YVTN_repeat-like_dom_sf"/>
</dbReference>
<protein>
    <recommendedName>
        <fullName evidence="5">WD40-repeat-containing domain protein</fullName>
    </recommendedName>
</protein>
<keyword evidence="4" id="KW-1185">Reference proteome</keyword>
<dbReference type="AlphaFoldDB" id="A0A6A6P5W4"/>
<dbReference type="PANTHER" id="PTHR10971">
    <property type="entry name" value="MRNA EXPORT FACTOR AND BUB3"/>
    <property type="match status" value="1"/>
</dbReference>
<dbReference type="OrthoDB" id="10262475at2759"/>
<reference evidence="3" key="1">
    <citation type="journal article" date="2020" name="Stud. Mycol.">
        <title>101 Dothideomycetes genomes: a test case for predicting lifestyles and emergence of pathogens.</title>
        <authorList>
            <person name="Haridas S."/>
            <person name="Albert R."/>
            <person name="Binder M."/>
            <person name="Bloem J."/>
            <person name="Labutti K."/>
            <person name="Salamov A."/>
            <person name="Andreopoulos B."/>
            <person name="Baker S."/>
            <person name="Barry K."/>
            <person name="Bills G."/>
            <person name="Bluhm B."/>
            <person name="Cannon C."/>
            <person name="Castanera R."/>
            <person name="Culley D."/>
            <person name="Daum C."/>
            <person name="Ezra D."/>
            <person name="Gonzalez J."/>
            <person name="Henrissat B."/>
            <person name="Kuo A."/>
            <person name="Liang C."/>
            <person name="Lipzen A."/>
            <person name="Lutzoni F."/>
            <person name="Magnuson J."/>
            <person name="Mondo S."/>
            <person name="Nolan M."/>
            <person name="Ohm R."/>
            <person name="Pangilinan J."/>
            <person name="Park H.-J."/>
            <person name="Ramirez L."/>
            <person name="Alfaro M."/>
            <person name="Sun H."/>
            <person name="Tritt A."/>
            <person name="Yoshinaga Y."/>
            <person name="Zwiers L.-H."/>
            <person name="Turgeon B."/>
            <person name="Goodwin S."/>
            <person name="Spatafora J."/>
            <person name="Crous P."/>
            <person name="Grigoriev I."/>
        </authorList>
    </citation>
    <scope>NUCLEOTIDE SEQUENCE</scope>
    <source>
        <strain evidence="3">ATCC 16933</strain>
    </source>
</reference>
<name>A0A6A6P5W4_9PEZI</name>
<keyword evidence="2" id="KW-0677">Repeat</keyword>
<dbReference type="EMBL" id="MU001676">
    <property type="protein sequence ID" value="KAF2459122.1"/>
    <property type="molecule type" value="Genomic_DNA"/>
</dbReference>
<dbReference type="Proteomes" id="UP000799766">
    <property type="component" value="Unassembled WGS sequence"/>
</dbReference>
<organism evidence="3 4">
    <name type="scientific">Lineolata rhizophorae</name>
    <dbReference type="NCBI Taxonomy" id="578093"/>
    <lineage>
        <taxon>Eukaryota</taxon>
        <taxon>Fungi</taxon>
        <taxon>Dikarya</taxon>
        <taxon>Ascomycota</taxon>
        <taxon>Pezizomycotina</taxon>
        <taxon>Dothideomycetes</taxon>
        <taxon>Dothideomycetes incertae sedis</taxon>
        <taxon>Lineolatales</taxon>
        <taxon>Lineolataceae</taxon>
        <taxon>Lineolata</taxon>
    </lineage>
</organism>
<sequence>MSSSQSELASPPHDAISAVTFAPSGPQLLVSSWDRHIYHYETNANDGSGVLLKTIEHPAPVLDVCFGRADRGEAFSAGVDWAVRRIDL</sequence>
<evidence type="ECO:0000256" key="2">
    <source>
        <dbReference type="ARBA" id="ARBA00022737"/>
    </source>
</evidence>